<dbReference type="EMBL" id="LR134384">
    <property type="protein sequence ID" value="VEH16379.1"/>
    <property type="molecule type" value="Genomic_DNA"/>
</dbReference>
<proteinExistence type="predicted"/>
<dbReference type="RefSeq" id="WP_025879688.1">
    <property type="nucleotide sequence ID" value="NZ_CAUURG010000005.1"/>
</dbReference>
<dbReference type="KEGG" id="poc:NCTC13071_02404"/>
<dbReference type="AlphaFoldDB" id="A0A3S4VB58"/>
<evidence type="ECO:0000313" key="2">
    <source>
        <dbReference type="EMBL" id="VEH16379.1"/>
    </source>
</evidence>
<dbReference type="Proteomes" id="UP000274578">
    <property type="component" value="Chromosome 1"/>
</dbReference>
<feature type="chain" id="PRO_5018649362" description="DUF4468 domain-containing protein" evidence="1">
    <location>
        <begin position="22"/>
        <end position="241"/>
    </location>
</feature>
<feature type="signal peptide" evidence="1">
    <location>
        <begin position="1"/>
        <end position="21"/>
    </location>
</feature>
<accession>A0A3S4VB58</accession>
<name>A0A3S4VB58_9BACT</name>
<evidence type="ECO:0000256" key="1">
    <source>
        <dbReference type="SAM" id="SignalP"/>
    </source>
</evidence>
<organism evidence="2 3">
    <name type="scientific">Segatella oris</name>
    <dbReference type="NCBI Taxonomy" id="28135"/>
    <lineage>
        <taxon>Bacteria</taxon>
        <taxon>Pseudomonadati</taxon>
        <taxon>Bacteroidota</taxon>
        <taxon>Bacteroidia</taxon>
        <taxon>Bacteroidales</taxon>
        <taxon>Prevotellaceae</taxon>
        <taxon>Segatella</taxon>
    </lineage>
</organism>
<evidence type="ECO:0000313" key="3">
    <source>
        <dbReference type="Proteomes" id="UP000274578"/>
    </source>
</evidence>
<gene>
    <name evidence="2" type="ORF">NCTC13071_02404</name>
</gene>
<protein>
    <recommendedName>
        <fullName evidence="4">DUF4468 domain-containing protein</fullName>
    </recommendedName>
</protein>
<keyword evidence="1" id="KW-0732">Signal</keyword>
<evidence type="ECO:0008006" key="4">
    <source>
        <dbReference type="Google" id="ProtNLM"/>
    </source>
</evidence>
<sequence length="241" mass="26701">MKKNFLLSVVLLCMAGLMAMAGSPVGKAKMVKKPTQRQAKVEGTYVAFFSDNGANASKWDSLWLAEAAKYVGKEKASEAVAKMKNKCNGTCIGSEAVRKFGAFANDNKDYSGTFQFDCRFKHGVDQLTFKGRRITGVDASGSRVFSHTYSLVGKDKAFGAEFYKSDDGNRDEFTYFMLLPDTPADTYHIELRYGSNIEALKNMRMGKYAYWMIGAVRAGNDADCAAAIKLYVEENLRAEKH</sequence>
<reference evidence="2 3" key="1">
    <citation type="submission" date="2018-12" db="EMBL/GenBank/DDBJ databases">
        <authorList>
            <consortium name="Pathogen Informatics"/>
        </authorList>
    </citation>
    <scope>NUCLEOTIDE SEQUENCE [LARGE SCALE GENOMIC DNA]</scope>
    <source>
        <strain evidence="2 3">NCTC13071</strain>
    </source>
</reference>
<dbReference type="GeneID" id="85013148"/>